<organism evidence="1 2">
    <name type="scientific">Budvicia aquatica</name>
    <dbReference type="NCBI Taxonomy" id="82979"/>
    <lineage>
        <taxon>Bacteria</taxon>
        <taxon>Pseudomonadati</taxon>
        <taxon>Pseudomonadota</taxon>
        <taxon>Gammaproteobacteria</taxon>
        <taxon>Enterobacterales</taxon>
        <taxon>Budviciaceae</taxon>
        <taxon>Budvicia</taxon>
    </lineage>
</organism>
<dbReference type="Gene3D" id="3.40.50.300">
    <property type="entry name" value="P-loop containing nucleotide triphosphate hydrolases"/>
    <property type="match status" value="1"/>
</dbReference>
<accession>A0A484ZUG2</accession>
<name>A0A484ZUG2_9GAMM</name>
<dbReference type="Pfam" id="PF03237">
    <property type="entry name" value="Terminase_6N"/>
    <property type="match status" value="1"/>
</dbReference>
<dbReference type="Proteomes" id="UP000373449">
    <property type="component" value="Unassembled WGS sequence"/>
</dbReference>
<evidence type="ECO:0000313" key="2">
    <source>
        <dbReference type="Proteomes" id="UP000373449"/>
    </source>
</evidence>
<dbReference type="RefSeq" id="WP_134531434.1">
    <property type="nucleotide sequence ID" value="NZ_CAADJA010000002.1"/>
</dbReference>
<dbReference type="InterPro" id="IPR027417">
    <property type="entry name" value="P-loop_NTPase"/>
</dbReference>
<sequence>MAIEIKAPRLHKRQRKIWKEGKKHRNNVVRCGRRWGKTIMLVTIAFSYAVTLFRDLLTGEKKGGKIGIFTAEYRQYQEIYDKLVYLLGPLVKSHSRSEKRILLKNGGVIDFWVTNDNELAGRGREYHVVLIDEAAFTKAPQMLEEIWPKSISPTMLTTKGRAWVFSTPDGIDENNFFYAICRDKKHGFYEHHAPTSTNPLISAIELAKIERDSDPRVFRQEFLAEFVDWSKDSLFDVAKLLVDDKPVMMPATCDMIFAVMDTGLKGGSENDGHGVVYYALEQTYEKPRLTILDWDLTQIQGSLLPEYMPHIFNRLDELTRICHPRMGSVGTFIENAAMGAILLQKGETEGWPVRAIDSVLTSKGKDERGVMASGYHYTEKVKISEHAYKKTSVFKNSEANHFWKQVSGFHLADKKAATRADDLLDCYTYGVILAFGNSGRSNGRDSN</sequence>
<proteinExistence type="predicted"/>
<evidence type="ECO:0000313" key="1">
    <source>
        <dbReference type="EMBL" id="VFS51431.1"/>
    </source>
</evidence>
<protein>
    <submittedName>
        <fullName evidence="1">Terminase-like family</fullName>
    </submittedName>
</protein>
<dbReference type="EMBL" id="CAADJA010000002">
    <property type="protein sequence ID" value="VFS51431.1"/>
    <property type="molecule type" value="Genomic_DNA"/>
</dbReference>
<reference evidence="1 2" key="1">
    <citation type="submission" date="2019-03" db="EMBL/GenBank/DDBJ databases">
        <authorList>
            <consortium name="Pathogen Informatics"/>
        </authorList>
    </citation>
    <scope>NUCLEOTIDE SEQUENCE [LARGE SCALE GENOMIC DNA]</scope>
    <source>
        <strain evidence="1 2">NCTC12282</strain>
    </source>
</reference>
<gene>
    <name evidence="1" type="ORF">NCTC12282_05074</name>
</gene>
<dbReference type="AlphaFoldDB" id="A0A484ZUG2"/>